<dbReference type="EMBL" id="JARTFS010000013">
    <property type="protein sequence ID" value="MED4402889.1"/>
    <property type="molecule type" value="Genomic_DNA"/>
</dbReference>
<dbReference type="PROSITE" id="PS50991">
    <property type="entry name" value="PYR_CT"/>
    <property type="match status" value="1"/>
</dbReference>
<feature type="region of interest" description="Regulatory domain" evidence="11">
    <location>
        <begin position="390"/>
        <end position="512"/>
    </location>
</feature>
<evidence type="ECO:0000313" key="13">
    <source>
        <dbReference type="EMBL" id="MED4402889.1"/>
    </source>
</evidence>
<dbReference type="EC" id="2.3.3.13" evidence="3 11"/>
<evidence type="ECO:0000256" key="1">
    <source>
        <dbReference type="ARBA" id="ARBA00004689"/>
    </source>
</evidence>
<dbReference type="Proteomes" id="UP001342826">
    <property type="component" value="Unassembled WGS sequence"/>
</dbReference>
<keyword evidence="13" id="KW-0012">Acyltransferase</keyword>
<dbReference type="InterPro" id="IPR050073">
    <property type="entry name" value="2-IPM_HCS-like"/>
</dbReference>
<dbReference type="PANTHER" id="PTHR10277:SF9">
    <property type="entry name" value="2-ISOPROPYLMALATE SYNTHASE 1, CHLOROPLASTIC-RELATED"/>
    <property type="match status" value="1"/>
</dbReference>
<dbReference type="Gene3D" id="1.10.238.260">
    <property type="match status" value="1"/>
</dbReference>
<evidence type="ECO:0000256" key="3">
    <source>
        <dbReference type="ARBA" id="ARBA00012973"/>
    </source>
</evidence>
<evidence type="ECO:0000256" key="9">
    <source>
        <dbReference type="ARBA" id="ARBA00023211"/>
    </source>
</evidence>
<dbReference type="NCBIfam" id="TIGR00973">
    <property type="entry name" value="leuA_bact"/>
    <property type="match status" value="1"/>
</dbReference>
<evidence type="ECO:0000256" key="5">
    <source>
        <dbReference type="ARBA" id="ARBA00022430"/>
    </source>
</evidence>
<dbReference type="CDD" id="cd07940">
    <property type="entry name" value="DRE_TIM_IPMS"/>
    <property type="match status" value="1"/>
</dbReference>
<comment type="subunit">
    <text evidence="11">Homodimer.</text>
</comment>
<gene>
    <name evidence="11" type="primary">leuA</name>
    <name evidence="13" type="ORF">P9271_16415</name>
</gene>
<evidence type="ECO:0000256" key="11">
    <source>
        <dbReference type="HAMAP-Rule" id="MF_01025"/>
    </source>
</evidence>
<keyword evidence="6 11" id="KW-0028">Amino-acid biosynthesis</keyword>
<evidence type="ECO:0000256" key="8">
    <source>
        <dbReference type="ARBA" id="ARBA00022723"/>
    </source>
</evidence>
<proteinExistence type="inferred from homology"/>
<dbReference type="Gene3D" id="3.30.160.270">
    <property type="match status" value="1"/>
</dbReference>
<protein>
    <recommendedName>
        <fullName evidence="4 11">2-isopropylmalate synthase</fullName>
        <ecNumber evidence="3 11">2.3.3.13</ecNumber>
    </recommendedName>
    <alternativeName>
        <fullName evidence="11">Alpha-IPM synthase</fullName>
    </alternativeName>
    <alternativeName>
        <fullName evidence="11">Alpha-isopropylmalate synthase</fullName>
    </alternativeName>
</protein>
<dbReference type="InterPro" id="IPR036230">
    <property type="entry name" value="LeuA_allosteric_dom_sf"/>
</dbReference>
<comment type="cofactor">
    <cofactor evidence="11">
        <name>Mn(2+)</name>
        <dbReference type="ChEBI" id="CHEBI:29035"/>
    </cofactor>
</comment>
<keyword evidence="9 11" id="KW-0464">Manganese</keyword>
<evidence type="ECO:0000256" key="6">
    <source>
        <dbReference type="ARBA" id="ARBA00022605"/>
    </source>
</evidence>
<dbReference type="SMART" id="SM00917">
    <property type="entry name" value="LeuA_dimer"/>
    <property type="match status" value="1"/>
</dbReference>
<dbReference type="SUPFAM" id="SSF110921">
    <property type="entry name" value="2-isopropylmalate synthase LeuA, allosteric (dimerisation) domain"/>
    <property type="match status" value="1"/>
</dbReference>
<name>A0ABU6P0J6_9BACI</name>
<keyword evidence="7 11" id="KW-0808">Transferase</keyword>
<dbReference type="InterPro" id="IPR013785">
    <property type="entry name" value="Aldolase_TIM"/>
</dbReference>
<keyword evidence="10 11" id="KW-0100">Branched-chain amino acid biosynthesis</keyword>
<dbReference type="HAMAP" id="MF_01025">
    <property type="entry name" value="LeuA_type1"/>
    <property type="match status" value="1"/>
</dbReference>
<dbReference type="PANTHER" id="PTHR10277">
    <property type="entry name" value="HOMOCITRATE SYNTHASE-RELATED"/>
    <property type="match status" value="1"/>
</dbReference>
<feature type="binding site" evidence="11">
    <location>
        <position position="201"/>
    </location>
    <ligand>
        <name>Mn(2+)</name>
        <dbReference type="ChEBI" id="CHEBI:29035"/>
    </ligand>
</feature>
<feature type="binding site" evidence="11">
    <location>
        <position position="237"/>
    </location>
    <ligand>
        <name>Mn(2+)</name>
        <dbReference type="ChEBI" id="CHEBI:29035"/>
    </ligand>
</feature>
<dbReference type="Pfam" id="PF00682">
    <property type="entry name" value="HMGL-like"/>
    <property type="match status" value="1"/>
</dbReference>
<reference evidence="13 14" key="1">
    <citation type="submission" date="2023-03" db="EMBL/GenBank/DDBJ databases">
        <title>Bacillus Genome Sequencing.</title>
        <authorList>
            <person name="Dunlap C."/>
        </authorList>
    </citation>
    <scope>NUCLEOTIDE SEQUENCE [LARGE SCALE GENOMIC DNA]</scope>
    <source>
        <strain evidence="13 14">NRS-1717</strain>
    </source>
</reference>
<dbReference type="NCBIfam" id="NF002086">
    <property type="entry name" value="PRK00915.1-3"/>
    <property type="match status" value="1"/>
</dbReference>
<sequence>MRKIHMFDTTLRDGEQSPGVHLTTEEKVAIAIQLEKLGVDRIEAGFPAASPGEIINVQEITKAVRNTSIAVLARAHKKDIEAAIDALRGAATPCLHIVLATSPIHRKYKLNMTKAQVIETAEMAIKFGKNYFSEIEFSLEDASRTELDFMYEVVDHAICAGATVINLPDTVGYASPETFGEMFRKVRENVPRLDNVMLSTHCHNDLGMATANTMAAIYAGVDQIEGTINGIGERAGNTSIEEVALTLETRKDLYNATSNIVLNEIYNTSKLVSQYTGITVQPNKAIVGENAFAHESGIHQDGMLKESSTYEIIKPETVGVSSSTIVLGKHSGRHALKKKIEHLGYNLTDEELAHAFEKFKKVIDQKKYVVDDDIHTLIDEDYVNKNTRYELSDLVITYPNNTVEVMIELSDENRNHIKATVKGNGVIDALYSGIDELIGIEFQLQDYSIRSKNIGKDAVGEVIVKIGKDNQTYSGRGMDTDIIKASAKAYLTAINTLIQDNVKQADNFTFSN</sequence>
<comment type="pathway">
    <text evidence="1 11">Amino-acid biosynthesis; L-leucine biosynthesis; L-leucine from 3-methyl-2-oxobutanoate: step 1/4.</text>
</comment>
<evidence type="ECO:0000256" key="4">
    <source>
        <dbReference type="ARBA" id="ARBA00018198"/>
    </source>
</evidence>
<evidence type="ECO:0000313" key="14">
    <source>
        <dbReference type="Proteomes" id="UP001342826"/>
    </source>
</evidence>
<dbReference type="InterPro" id="IPR005671">
    <property type="entry name" value="LeuA_bact_synth"/>
</dbReference>
<feature type="domain" description="Pyruvate carboxyltransferase" evidence="12">
    <location>
        <begin position="4"/>
        <end position="266"/>
    </location>
</feature>
<dbReference type="PROSITE" id="PS00816">
    <property type="entry name" value="AIPM_HOMOCIT_SYNTH_2"/>
    <property type="match status" value="1"/>
</dbReference>
<feature type="binding site" evidence="11">
    <location>
        <position position="13"/>
    </location>
    <ligand>
        <name>Mn(2+)</name>
        <dbReference type="ChEBI" id="CHEBI:29035"/>
    </ligand>
</feature>
<dbReference type="InterPro" id="IPR054691">
    <property type="entry name" value="LeuA/HCS_post-cat"/>
</dbReference>
<dbReference type="Pfam" id="PF08502">
    <property type="entry name" value="LeuA_dimer"/>
    <property type="match status" value="1"/>
</dbReference>
<dbReference type="InterPro" id="IPR002034">
    <property type="entry name" value="AIPM/Hcit_synth_CS"/>
</dbReference>
<keyword evidence="11" id="KW-0963">Cytoplasm</keyword>
<dbReference type="PROSITE" id="PS00815">
    <property type="entry name" value="AIPM_HOMOCIT_SYNTH_1"/>
    <property type="match status" value="1"/>
</dbReference>
<comment type="caution">
    <text evidence="13">The sequence shown here is derived from an EMBL/GenBank/DDBJ whole genome shotgun (WGS) entry which is preliminary data.</text>
</comment>
<evidence type="ECO:0000259" key="12">
    <source>
        <dbReference type="PROSITE" id="PS50991"/>
    </source>
</evidence>
<dbReference type="InterPro" id="IPR013709">
    <property type="entry name" value="2-isopropylmalate_synth_dimer"/>
</dbReference>
<feature type="binding site" evidence="11">
    <location>
        <position position="203"/>
    </location>
    <ligand>
        <name>Mn(2+)</name>
        <dbReference type="ChEBI" id="CHEBI:29035"/>
    </ligand>
</feature>
<dbReference type="InterPro" id="IPR000891">
    <property type="entry name" value="PYR_CT"/>
</dbReference>
<dbReference type="Pfam" id="PF22617">
    <property type="entry name" value="HCS_D2"/>
    <property type="match status" value="1"/>
</dbReference>
<keyword evidence="14" id="KW-1185">Reference proteome</keyword>
<comment type="function">
    <text evidence="11">Catalyzes the condensation of the acetyl group of acetyl-CoA with 3-methyl-2-oxobutanoate (2-ketoisovalerate) to form 3-carboxy-3-hydroxy-4-methylpentanoate (2-isopropylmalate).</text>
</comment>
<keyword evidence="5 11" id="KW-0432">Leucine biosynthesis</keyword>
<dbReference type="GO" id="GO:0003852">
    <property type="term" value="F:2-isopropylmalate synthase activity"/>
    <property type="evidence" value="ECO:0007669"/>
    <property type="project" value="UniProtKB-EC"/>
</dbReference>
<keyword evidence="8 11" id="KW-0479">Metal-binding</keyword>
<evidence type="ECO:0000256" key="7">
    <source>
        <dbReference type="ARBA" id="ARBA00022679"/>
    </source>
</evidence>
<dbReference type="SUPFAM" id="SSF51569">
    <property type="entry name" value="Aldolase"/>
    <property type="match status" value="1"/>
</dbReference>
<comment type="catalytic activity">
    <reaction evidence="11">
        <text>3-methyl-2-oxobutanoate + acetyl-CoA + H2O = (2S)-2-isopropylmalate + CoA + H(+)</text>
        <dbReference type="Rhea" id="RHEA:21524"/>
        <dbReference type="ChEBI" id="CHEBI:1178"/>
        <dbReference type="ChEBI" id="CHEBI:11851"/>
        <dbReference type="ChEBI" id="CHEBI:15377"/>
        <dbReference type="ChEBI" id="CHEBI:15378"/>
        <dbReference type="ChEBI" id="CHEBI:57287"/>
        <dbReference type="ChEBI" id="CHEBI:57288"/>
        <dbReference type="EC" id="2.3.3.13"/>
    </reaction>
</comment>
<comment type="similarity">
    <text evidence="2 11">Belongs to the alpha-IPM synthase/homocitrate synthase family. LeuA type 1 subfamily.</text>
</comment>
<evidence type="ECO:0000256" key="2">
    <source>
        <dbReference type="ARBA" id="ARBA00009396"/>
    </source>
</evidence>
<accession>A0ABU6P0J6</accession>
<dbReference type="Gene3D" id="3.20.20.70">
    <property type="entry name" value="Aldolase class I"/>
    <property type="match status" value="1"/>
</dbReference>
<dbReference type="RefSeq" id="WP_328015597.1">
    <property type="nucleotide sequence ID" value="NZ_JARTFS010000013.1"/>
</dbReference>
<evidence type="ECO:0000256" key="10">
    <source>
        <dbReference type="ARBA" id="ARBA00023304"/>
    </source>
</evidence>
<organism evidence="13 14">
    <name type="scientific">Metabacillus fastidiosus</name>
    <dbReference type="NCBI Taxonomy" id="1458"/>
    <lineage>
        <taxon>Bacteria</taxon>
        <taxon>Bacillati</taxon>
        <taxon>Bacillota</taxon>
        <taxon>Bacilli</taxon>
        <taxon>Bacillales</taxon>
        <taxon>Bacillaceae</taxon>
        <taxon>Metabacillus</taxon>
    </lineage>
</organism>